<gene>
    <name evidence="1" type="ORF">MENT_LOCUS10773</name>
</gene>
<name>A0A6V7UBB9_MELEN</name>
<evidence type="ECO:0000313" key="2">
    <source>
        <dbReference type="Proteomes" id="UP000580250"/>
    </source>
</evidence>
<proteinExistence type="predicted"/>
<accession>A0A6V7UBB9</accession>
<organism evidence="1 2">
    <name type="scientific">Meloidogyne enterolobii</name>
    <name type="common">Root-knot nematode worm</name>
    <name type="synonym">Meloidogyne mayaguensis</name>
    <dbReference type="NCBI Taxonomy" id="390850"/>
    <lineage>
        <taxon>Eukaryota</taxon>
        <taxon>Metazoa</taxon>
        <taxon>Ecdysozoa</taxon>
        <taxon>Nematoda</taxon>
        <taxon>Chromadorea</taxon>
        <taxon>Rhabditida</taxon>
        <taxon>Tylenchina</taxon>
        <taxon>Tylenchomorpha</taxon>
        <taxon>Tylenchoidea</taxon>
        <taxon>Meloidogynidae</taxon>
        <taxon>Meloidogyninae</taxon>
        <taxon>Meloidogyne</taxon>
    </lineage>
</organism>
<comment type="caution">
    <text evidence="1">The sequence shown here is derived from an EMBL/GenBank/DDBJ whole genome shotgun (WGS) entry which is preliminary data.</text>
</comment>
<sequence>MTYSPLLFQNSGVCNSFPDCRIDIPHIYLDSVFEALSNDTSRRPETKNLYKSQYPFFLKIFLKFEWNPYGILKFSKLSPAALNRALITEETSYN</sequence>
<reference evidence="1 2" key="1">
    <citation type="submission" date="2020-08" db="EMBL/GenBank/DDBJ databases">
        <authorList>
            <person name="Koutsovoulos G."/>
            <person name="Danchin GJ E."/>
        </authorList>
    </citation>
    <scope>NUCLEOTIDE SEQUENCE [LARGE SCALE GENOMIC DNA]</scope>
</reference>
<protein>
    <submittedName>
        <fullName evidence="1">Uncharacterized protein</fullName>
    </submittedName>
</protein>
<dbReference type="AlphaFoldDB" id="A0A6V7UBB9"/>
<dbReference type="EMBL" id="CAJEWN010000050">
    <property type="protein sequence ID" value="CAD2152468.1"/>
    <property type="molecule type" value="Genomic_DNA"/>
</dbReference>
<evidence type="ECO:0000313" key="1">
    <source>
        <dbReference type="EMBL" id="CAD2152468.1"/>
    </source>
</evidence>
<dbReference type="Proteomes" id="UP000580250">
    <property type="component" value="Unassembled WGS sequence"/>
</dbReference>